<protein>
    <recommendedName>
        <fullName evidence="5">Glycosyltransferase family 32 protein</fullName>
    </recommendedName>
</protein>
<evidence type="ECO:0000256" key="2">
    <source>
        <dbReference type="SAM" id="MobiDB-lite"/>
    </source>
</evidence>
<reference evidence="3 4" key="1">
    <citation type="submission" date="2016-06" db="EMBL/GenBank/DDBJ databases">
        <title>Evolution of pathogenesis and genome organization in the Tremellales.</title>
        <authorList>
            <person name="Cuomo C."/>
            <person name="Litvintseva A."/>
            <person name="Heitman J."/>
            <person name="Chen Y."/>
            <person name="Sun S."/>
            <person name="Springer D."/>
            <person name="Dromer F."/>
            <person name="Young S."/>
            <person name="Zeng Q."/>
            <person name="Chapman S."/>
            <person name="Gujja S."/>
            <person name="Saif S."/>
            <person name="Birren B."/>
        </authorList>
    </citation>
    <scope>NUCLEOTIDE SEQUENCE [LARGE SCALE GENOMIC DNA]</scope>
    <source>
        <strain evidence="3 4">ATCC 28783</strain>
    </source>
</reference>
<dbReference type="PANTHER" id="PTHR12042">
    <property type="entry name" value="LACTOSYLCERAMIDE 4-ALPHA-GALACTOSYLTRANSFERASE ALPHA- 1,4-GALACTOSYLTRANSFERASE"/>
    <property type="match status" value="1"/>
</dbReference>
<sequence>MDHQTVPSFIGRSHLRSEIDSPSSEAESYQDWSDAGWNPSPSSTHPRPSLSSSDDRPTLPVSPPDTLALPHATPRAVSFSDNHINGQVSHRKQPTKSIHSVGSNVALDTLMAPPPYPASTVLNLGESSTPTAVTPTPNAYGFESIPRSRRKSISVPHPTMPGESDEDYPTGSMSGSLSKRSTAQRKRSRASSFTYLPFHRRRRSSNANAPWWYISAWRYSWTRRQPPSRPWALLMLFVVMIMGAWSWHSHYEVQFEYAVFSRRWIRHEVDTIRPLRGCFDPHHISPHYNMTAHLAPRQQTLAAGVALRRGMQCYDFSATIQPVAGEPLRDLLYHTYWRSDLLAFGERQTATLTAFLATQPLTHSKLILWTNGADLVSANEHVKQFLEKWGEYIEVRQVDLNALTKGTELAGLLNGINGGGLFDERAWVDGDAVRLLVLWHHGGVWMDMDQILTRDLHPLVESEFVTQWDCYDKPYFSLNGALMHFQRHSPYLCEAFSIMASSPLPRPNTFTWGSHLYSKLHRRLLAGHIKPFAVLPWCFADPRNCRADVRFPDPFSPDPPRWGGRRWDGRGEVGRSGRELLEERVGHVWTVHLHNQWTRSFPRDGWVDRLLQGYKRQVDSVEVFARAMGREEGGRVKLSLDDMPIVPPIMGIQEKDGLVSEVKEEEETDQEDDESETSV</sequence>
<feature type="compositionally biased region" description="Polar residues" evidence="2">
    <location>
        <begin position="171"/>
        <end position="181"/>
    </location>
</feature>
<dbReference type="InParanoid" id="A0A4Q1BWR6"/>
<evidence type="ECO:0000313" key="4">
    <source>
        <dbReference type="Proteomes" id="UP000289152"/>
    </source>
</evidence>
<dbReference type="InterPro" id="IPR007577">
    <property type="entry name" value="GlycoTrfase_DXD_sugar-bd_CS"/>
</dbReference>
<dbReference type="InterPro" id="IPR051981">
    <property type="entry name" value="Glycosyltransf_32"/>
</dbReference>
<dbReference type="SUPFAM" id="SSF53448">
    <property type="entry name" value="Nucleotide-diphospho-sugar transferases"/>
    <property type="match status" value="1"/>
</dbReference>
<organism evidence="3 4">
    <name type="scientific">Tremella mesenterica</name>
    <name type="common">Jelly fungus</name>
    <dbReference type="NCBI Taxonomy" id="5217"/>
    <lineage>
        <taxon>Eukaryota</taxon>
        <taxon>Fungi</taxon>
        <taxon>Dikarya</taxon>
        <taxon>Basidiomycota</taxon>
        <taxon>Agaricomycotina</taxon>
        <taxon>Tremellomycetes</taxon>
        <taxon>Tremellales</taxon>
        <taxon>Tremellaceae</taxon>
        <taxon>Tremella</taxon>
    </lineage>
</organism>
<feature type="compositionally biased region" description="Low complexity" evidence="2">
    <location>
        <begin position="39"/>
        <end position="52"/>
    </location>
</feature>
<evidence type="ECO:0008006" key="5">
    <source>
        <dbReference type="Google" id="ProtNLM"/>
    </source>
</evidence>
<comment type="similarity">
    <text evidence="1">Belongs to the glycosyltransferase 32 family.</text>
</comment>
<dbReference type="Pfam" id="PF04488">
    <property type="entry name" value="Gly_transf_sug"/>
    <property type="match status" value="1"/>
</dbReference>
<feature type="compositionally biased region" description="Polar residues" evidence="2">
    <location>
        <begin position="127"/>
        <end position="137"/>
    </location>
</feature>
<name>A0A4Q1BWR6_TREME</name>
<gene>
    <name evidence="3" type="ORF">M231_00080</name>
</gene>
<feature type="compositionally biased region" description="Acidic residues" evidence="2">
    <location>
        <begin position="663"/>
        <end position="679"/>
    </location>
</feature>
<comment type="caution">
    <text evidence="3">The sequence shown here is derived from an EMBL/GenBank/DDBJ whole genome shotgun (WGS) entry which is preliminary data.</text>
</comment>
<dbReference type="VEuPathDB" id="FungiDB:TREMEDRAFT_18014"/>
<dbReference type="EMBL" id="SDIL01000001">
    <property type="protein sequence ID" value="RXK42526.1"/>
    <property type="molecule type" value="Genomic_DNA"/>
</dbReference>
<feature type="compositionally biased region" description="Basic and acidic residues" evidence="2">
    <location>
        <begin position="653"/>
        <end position="662"/>
    </location>
</feature>
<feature type="compositionally biased region" description="Polar residues" evidence="2">
    <location>
        <begin position="20"/>
        <end position="31"/>
    </location>
</feature>
<dbReference type="AlphaFoldDB" id="A0A4Q1BWR6"/>
<dbReference type="InterPro" id="IPR029044">
    <property type="entry name" value="Nucleotide-diphossugar_trans"/>
</dbReference>
<dbReference type="Gene3D" id="3.90.550.20">
    <property type="match status" value="1"/>
</dbReference>
<proteinExistence type="inferred from homology"/>
<evidence type="ECO:0000256" key="1">
    <source>
        <dbReference type="ARBA" id="ARBA00009003"/>
    </source>
</evidence>
<keyword evidence="4" id="KW-1185">Reference proteome</keyword>
<evidence type="ECO:0000313" key="3">
    <source>
        <dbReference type="EMBL" id="RXK42526.1"/>
    </source>
</evidence>
<feature type="region of interest" description="Disordered" evidence="2">
    <location>
        <begin position="127"/>
        <end position="188"/>
    </location>
</feature>
<feature type="region of interest" description="Disordered" evidence="2">
    <location>
        <begin position="651"/>
        <end position="679"/>
    </location>
</feature>
<dbReference type="GO" id="GO:0016020">
    <property type="term" value="C:membrane"/>
    <property type="evidence" value="ECO:0007669"/>
    <property type="project" value="GOC"/>
</dbReference>
<dbReference type="OrthoDB" id="409543at2759"/>
<accession>A0A4Q1BWR6</accession>
<dbReference type="GO" id="GO:0016758">
    <property type="term" value="F:hexosyltransferase activity"/>
    <property type="evidence" value="ECO:0007669"/>
    <property type="project" value="TreeGrafter"/>
</dbReference>
<dbReference type="Proteomes" id="UP000289152">
    <property type="component" value="Unassembled WGS sequence"/>
</dbReference>
<dbReference type="GO" id="GO:0006688">
    <property type="term" value="P:glycosphingolipid biosynthetic process"/>
    <property type="evidence" value="ECO:0007669"/>
    <property type="project" value="TreeGrafter"/>
</dbReference>
<dbReference type="PANTHER" id="PTHR12042:SF21">
    <property type="entry name" value="ALPHA1,4-GALACTOSYLTRANSFERASE 1-RELATED"/>
    <property type="match status" value="1"/>
</dbReference>
<feature type="region of interest" description="Disordered" evidence="2">
    <location>
        <begin position="1"/>
        <end position="71"/>
    </location>
</feature>